<gene>
    <name evidence="1" type="ORF">SAMN05444390_104439</name>
</gene>
<reference evidence="1 2" key="1">
    <citation type="submission" date="2016-10" db="EMBL/GenBank/DDBJ databases">
        <authorList>
            <person name="de Groot N.N."/>
        </authorList>
    </citation>
    <scope>NUCLEOTIDE SEQUENCE [LARGE SCALE GENOMIC DNA]</scope>
    <source>
        <strain evidence="1 2">DSM 22012</strain>
    </source>
</reference>
<evidence type="ECO:0008006" key="3">
    <source>
        <dbReference type="Google" id="ProtNLM"/>
    </source>
</evidence>
<dbReference type="OrthoDB" id="9793805at2"/>
<evidence type="ECO:0000313" key="2">
    <source>
        <dbReference type="Proteomes" id="UP000236745"/>
    </source>
</evidence>
<proteinExistence type="predicted"/>
<organism evidence="1 2">
    <name type="scientific">Marinobacterium lutimaris</name>
    <dbReference type="NCBI Taxonomy" id="568106"/>
    <lineage>
        <taxon>Bacteria</taxon>
        <taxon>Pseudomonadati</taxon>
        <taxon>Pseudomonadota</taxon>
        <taxon>Gammaproteobacteria</taxon>
        <taxon>Oceanospirillales</taxon>
        <taxon>Oceanospirillaceae</taxon>
        <taxon>Marinobacterium</taxon>
    </lineage>
</organism>
<sequence>MRILYGVQGTGNGHITRARVMAPTLANAGIEVDYLFSGRPADAYFNMEPFGDYRTRRGMTFVTEAGKVQRYRTLRDNSLPELIRDVRALDLTGYDLVLTDFEPVTAWAARRQKVRSIGVAHQYAFCYRVPGVERAPLLKPCLNLFAPADVKVGVHWHAFNAPILPPLIEPQRLPLSCDAGKILVYLPFEAMDDIKAVLTPFSDYRFVIYARVDAPSEETNLSIRPLSRDGFQADLASCDGVICNAGFGLCSETLQAGKKLLVKPLKGQVEQLANGRALQRLERGQVMNQLSTEVVAGWLPGDNPEPLPWPDTAGALVEWLAEGAEAPVADLSKRLWRDFQADGFAEQFS</sequence>
<dbReference type="RefSeq" id="WP_104004797.1">
    <property type="nucleotide sequence ID" value="NZ_FNVQ01000004.1"/>
</dbReference>
<keyword evidence="2" id="KW-1185">Reference proteome</keyword>
<dbReference type="EMBL" id="FNVQ01000004">
    <property type="protein sequence ID" value="SEG79085.1"/>
    <property type="molecule type" value="Genomic_DNA"/>
</dbReference>
<dbReference type="SUPFAM" id="SSF53756">
    <property type="entry name" value="UDP-Glycosyltransferase/glycogen phosphorylase"/>
    <property type="match status" value="1"/>
</dbReference>
<dbReference type="AlphaFoldDB" id="A0A1H6D2T4"/>
<accession>A0A1H6D2T4</accession>
<name>A0A1H6D2T4_9GAMM</name>
<dbReference type="Proteomes" id="UP000236745">
    <property type="component" value="Unassembled WGS sequence"/>
</dbReference>
<evidence type="ECO:0000313" key="1">
    <source>
        <dbReference type="EMBL" id="SEG79085.1"/>
    </source>
</evidence>
<dbReference type="InterPro" id="IPR005262">
    <property type="entry name" value="MJ1255-like"/>
</dbReference>
<dbReference type="Gene3D" id="3.40.50.2000">
    <property type="entry name" value="Glycogen Phosphorylase B"/>
    <property type="match status" value="1"/>
</dbReference>
<dbReference type="Pfam" id="PF13528">
    <property type="entry name" value="Glyco_trans_1_3"/>
    <property type="match status" value="2"/>
</dbReference>
<protein>
    <recommendedName>
        <fullName evidence="3">Glycosyltransferase</fullName>
    </recommendedName>
</protein>
<dbReference type="NCBIfam" id="TIGR00661">
    <property type="entry name" value="MJ1255"/>
    <property type="match status" value="1"/>
</dbReference>